<dbReference type="GO" id="GO:0008324">
    <property type="term" value="F:monoatomic cation transmembrane transporter activity"/>
    <property type="evidence" value="ECO:0007669"/>
    <property type="project" value="InterPro"/>
</dbReference>
<dbReference type="GO" id="GO:0016020">
    <property type="term" value="C:membrane"/>
    <property type="evidence" value="ECO:0007669"/>
    <property type="project" value="UniProtKB-SubCell"/>
</dbReference>
<keyword evidence="4 7" id="KW-0812">Transmembrane</keyword>
<evidence type="ECO:0000256" key="2">
    <source>
        <dbReference type="ARBA" id="ARBA00008114"/>
    </source>
</evidence>
<dbReference type="AlphaFoldDB" id="A0A160VFS1"/>
<evidence type="ECO:0000256" key="1">
    <source>
        <dbReference type="ARBA" id="ARBA00004141"/>
    </source>
</evidence>
<dbReference type="FunFam" id="1.20.1510.10:FF:000006">
    <property type="entry name" value="Divalent cation efflux transporter"/>
    <property type="match status" value="1"/>
</dbReference>
<dbReference type="InterPro" id="IPR050291">
    <property type="entry name" value="CDF_Transporter"/>
</dbReference>
<comment type="subcellular location">
    <subcellularLocation>
        <location evidence="1">Membrane</location>
        <topology evidence="1">Multi-pass membrane protein</topology>
    </subcellularLocation>
</comment>
<feature type="domain" description="Cation efflux protein cytoplasmic" evidence="9">
    <location>
        <begin position="227"/>
        <end position="301"/>
    </location>
</feature>
<accession>A0A160VFS1</accession>
<evidence type="ECO:0000259" key="9">
    <source>
        <dbReference type="Pfam" id="PF16916"/>
    </source>
</evidence>
<dbReference type="PANTHER" id="PTHR43840:SF15">
    <property type="entry name" value="MITOCHONDRIAL METAL TRANSPORTER 1-RELATED"/>
    <property type="match status" value="1"/>
</dbReference>
<dbReference type="SUPFAM" id="SSF161111">
    <property type="entry name" value="Cation efflux protein transmembrane domain-like"/>
    <property type="match status" value="1"/>
</dbReference>
<dbReference type="PANTHER" id="PTHR43840">
    <property type="entry name" value="MITOCHONDRIAL METAL TRANSPORTER 1-RELATED"/>
    <property type="match status" value="1"/>
</dbReference>
<feature type="transmembrane region" description="Helical" evidence="7">
    <location>
        <begin position="130"/>
        <end position="151"/>
    </location>
</feature>
<dbReference type="Pfam" id="PF16916">
    <property type="entry name" value="ZT_dimer"/>
    <property type="match status" value="1"/>
</dbReference>
<evidence type="ECO:0000259" key="8">
    <source>
        <dbReference type="Pfam" id="PF01545"/>
    </source>
</evidence>
<evidence type="ECO:0000256" key="3">
    <source>
        <dbReference type="ARBA" id="ARBA00022448"/>
    </source>
</evidence>
<comment type="similarity">
    <text evidence="2">Belongs to the cation diffusion facilitator (CDF) transporter (TC 2.A.4) family.</text>
</comment>
<dbReference type="InterPro" id="IPR036837">
    <property type="entry name" value="Cation_efflux_CTD_sf"/>
</dbReference>
<evidence type="ECO:0000256" key="5">
    <source>
        <dbReference type="ARBA" id="ARBA00022989"/>
    </source>
</evidence>
<evidence type="ECO:0000256" key="6">
    <source>
        <dbReference type="ARBA" id="ARBA00023136"/>
    </source>
</evidence>
<dbReference type="Pfam" id="PF01545">
    <property type="entry name" value="Cation_efflux"/>
    <property type="match status" value="1"/>
</dbReference>
<name>A0A160VFS1_9ZZZZ</name>
<dbReference type="Gene3D" id="1.20.1510.10">
    <property type="entry name" value="Cation efflux protein transmembrane domain"/>
    <property type="match status" value="1"/>
</dbReference>
<feature type="transmembrane region" description="Helical" evidence="7">
    <location>
        <begin position="172"/>
        <end position="191"/>
    </location>
</feature>
<evidence type="ECO:0000256" key="7">
    <source>
        <dbReference type="SAM" id="Phobius"/>
    </source>
</evidence>
<dbReference type="InterPro" id="IPR027470">
    <property type="entry name" value="Cation_efflux_CTD"/>
</dbReference>
<keyword evidence="6 7" id="KW-0472">Membrane</keyword>
<dbReference type="InterPro" id="IPR027469">
    <property type="entry name" value="Cation_efflux_TMD_sf"/>
</dbReference>
<sequence length="388" mass="42910">MFKAFTDRFVPVSQKSALIYRAKIGVFQGWVSVLLNGLLFIIKMVIGLMVGAVSVIADAIHTLSDVISSSIVIWGFKQAEKPADVEHPYGHGRAEYIATLIIATLLCVAGIEFIEVAIDRIRNPKAVEAEWWMIVVLAITIVLKEITARYAEFLSSKIASSTLHADAWHHRTDAISSLLVVVAMIAGVYGYPAVDGWAGLGVSLFLIFTGFEIARDAIDDLIGKPPTMEEVESIRQIVLGVEGVLGAHDITVHSYGHDKFVSVHAEIDASETTAVAHDISEEIETRLEKAIGVEPTVHMDPVHPKNPMVQDITVHLDKVWSKDDRITDIHDIRVVNTENHHLILFGINVKAGLSQKQIVECCQSLEDDLKRKFDGFEINIKVSPLHRY</sequence>
<proteinExistence type="inferred from homology"/>
<keyword evidence="3" id="KW-0813">Transport</keyword>
<feature type="transmembrane region" description="Helical" evidence="7">
    <location>
        <begin position="30"/>
        <end position="53"/>
    </location>
</feature>
<feature type="transmembrane region" description="Helical" evidence="7">
    <location>
        <begin position="96"/>
        <end position="118"/>
    </location>
</feature>
<evidence type="ECO:0000313" key="10">
    <source>
        <dbReference type="EMBL" id="CUV09478.1"/>
    </source>
</evidence>
<dbReference type="Gene3D" id="3.30.70.1350">
    <property type="entry name" value="Cation efflux protein, cytoplasmic domain"/>
    <property type="match status" value="2"/>
</dbReference>
<feature type="transmembrane region" description="Helical" evidence="7">
    <location>
        <begin position="197"/>
        <end position="214"/>
    </location>
</feature>
<keyword evidence="5 7" id="KW-1133">Transmembrane helix</keyword>
<dbReference type="SUPFAM" id="SSF160240">
    <property type="entry name" value="Cation efflux protein cytoplasmic domain-like"/>
    <property type="match status" value="2"/>
</dbReference>
<protein>
    <submittedName>
        <fullName evidence="10">Cobalt-zinc-cadmium resistance protein</fullName>
    </submittedName>
</protein>
<reference evidence="10" key="1">
    <citation type="submission" date="2015-10" db="EMBL/GenBank/DDBJ databases">
        <authorList>
            <person name="Gilbert D.G."/>
        </authorList>
    </citation>
    <scope>NUCLEOTIDE SEQUENCE</scope>
</reference>
<evidence type="ECO:0000256" key="4">
    <source>
        <dbReference type="ARBA" id="ARBA00022692"/>
    </source>
</evidence>
<dbReference type="InterPro" id="IPR058533">
    <property type="entry name" value="Cation_efflux_TM"/>
</dbReference>
<dbReference type="InterPro" id="IPR002524">
    <property type="entry name" value="Cation_efflux"/>
</dbReference>
<feature type="domain" description="Cation efflux protein transmembrane" evidence="8">
    <location>
        <begin position="30"/>
        <end position="222"/>
    </location>
</feature>
<dbReference type="EMBL" id="FAXC01000259">
    <property type="protein sequence ID" value="CUV09478.1"/>
    <property type="molecule type" value="Genomic_DNA"/>
</dbReference>
<dbReference type="NCBIfam" id="TIGR01297">
    <property type="entry name" value="CDF"/>
    <property type="match status" value="1"/>
</dbReference>
<gene>
    <name evidence="10" type="ORF">MGWOODY_Mmi750</name>
</gene>
<organism evidence="10">
    <name type="scientific">hydrothermal vent metagenome</name>
    <dbReference type="NCBI Taxonomy" id="652676"/>
    <lineage>
        <taxon>unclassified sequences</taxon>
        <taxon>metagenomes</taxon>
        <taxon>ecological metagenomes</taxon>
    </lineage>
</organism>